<feature type="DNA-binding region" description="H-T-H motif" evidence="2">
    <location>
        <begin position="46"/>
        <end position="65"/>
    </location>
</feature>
<dbReference type="Pfam" id="PF00440">
    <property type="entry name" value="TetR_N"/>
    <property type="match status" value="1"/>
</dbReference>
<dbReference type="RefSeq" id="WP_158084681.1">
    <property type="nucleotide sequence ID" value="NZ_BMKF01000003.1"/>
</dbReference>
<keyword evidence="6" id="KW-1185">Reference proteome</keyword>
<dbReference type="Proteomes" id="UP000628854">
    <property type="component" value="Unassembled WGS sequence"/>
</dbReference>
<dbReference type="InterPro" id="IPR009057">
    <property type="entry name" value="Homeodomain-like_sf"/>
</dbReference>
<feature type="region of interest" description="Disordered" evidence="3">
    <location>
        <begin position="1"/>
        <end position="20"/>
    </location>
</feature>
<evidence type="ECO:0000256" key="3">
    <source>
        <dbReference type="SAM" id="MobiDB-lite"/>
    </source>
</evidence>
<dbReference type="PANTHER" id="PTHR30055:SF226">
    <property type="entry name" value="HTH-TYPE TRANSCRIPTIONAL REGULATOR PKSA"/>
    <property type="match status" value="1"/>
</dbReference>
<evidence type="ECO:0000256" key="2">
    <source>
        <dbReference type="PROSITE-ProRule" id="PRU00335"/>
    </source>
</evidence>
<keyword evidence="1 2" id="KW-0238">DNA-binding</keyword>
<name>A0ABQ1K0A9_9PROT</name>
<evidence type="ECO:0000259" key="4">
    <source>
        <dbReference type="PROSITE" id="PS50977"/>
    </source>
</evidence>
<comment type="caution">
    <text evidence="5">The sequence shown here is derived from an EMBL/GenBank/DDBJ whole genome shotgun (WGS) entry which is preliminary data.</text>
</comment>
<dbReference type="PANTHER" id="PTHR30055">
    <property type="entry name" value="HTH-TYPE TRANSCRIPTIONAL REGULATOR RUTR"/>
    <property type="match status" value="1"/>
</dbReference>
<gene>
    <name evidence="5" type="ORF">GCM10011503_32100</name>
</gene>
<dbReference type="PROSITE" id="PS50977">
    <property type="entry name" value="HTH_TETR_2"/>
    <property type="match status" value="1"/>
</dbReference>
<sequence>MSSDSQAETPPIRKRIPNAERTATTRAKLIEATIQTLYELGYHQTSTVIVAKRAGVSRGAMLHHFPTKADLIVATAEHIRRMRRALHKQRLSPFETPKGKFLALVDILWEAMLSPSGVARLEIMLSTRSDPELAKRIEDINDEIDRSHKDRTWRLGADMGLDEGRHRETFDAFVQLYAAAGRGLAIDALREHSRTGANRSIELLKAFQKQMIDEMLADID</sequence>
<dbReference type="InterPro" id="IPR050109">
    <property type="entry name" value="HTH-type_TetR-like_transc_reg"/>
</dbReference>
<dbReference type="SUPFAM" id="SSF46689">
    <property type="entry name" value="Homeodomain-like"/>
    <property type="match status" value="1"/>
</dbReference>
<protein>
    <submittedName>
        <fullName evidence="5">TetR family transcriptional regulator</fullName>
    </submittedName>
</protein>
<accession>A0ABQ1K0A9</accession>
<dbReference type="Gene3D" id="1.10.357.10">
    <property type="entry name" value="Tetracycline Repressor, domain 2"/>
    <property type="match status" value="1"/>
</dbReference>
<dbReference type="InterPro" id="IPR001647">
    <property type="entry name" value="HTH_TetR"/>
</dbReference>
<dbReference type="PRINTS" id="PR00455">
    <property type="entry name" value="HTHTETR"/>
</dbReference>
<evidence type="ECO:0000313" key="5">
    <source>
        <dbReference type="EMBL" id="GGB80887.1"/>
    </source>
</evidence>
<feature type="domain" description="HTH tetR-type" evidence="4">
    <location>
        <begin position="23"/>
        <end position="83"/>
    </location>
</feature>
<dbReference type="EMBL" id="BMKF01000003">
    <property type="protein sequence ID" value="GGB80887.1"/>
    <property type="molecule type" value="Genomic_DNA"/>
</dbReference>
<evidence type="ECO:0000313" key="6">
    <source>
        <dbReference type="Proteomes" id="UP000628854"/>
    </source>
</evidence>
<evidence type="ECO:0000256" key="1">
    <source>
        <dbReference type="ARBA" id="ARBA00023125"/>
    </source>
</evidence>
<organism evidence="5 6">
    <name type="scientific">Henriciella pelagia</name>
    <dbReference type="NCBI Taxonomy" id="1977912"/>
    <lineage>
        <taxon>Bacteria</taxon>
        <taxon>Pseudomonadati</taxon>
        <taxon>Pseudomonadota</taxon>
        <taxon>Alphaproteobacteria</taxon>
        <taxon>Hyphomonadales</taxon>
        <taxon>Hyphomonadaceae</taxon>
        <taxon>Henriciella</taxon>
    </lineage>
</organism>
<proteinExistence type="predicted"/>
<reference evidence="6" key="1">
    <citation type="journal article" date="2019" name="Int. J. Syst. Evol. Microbiol.">
        <title>The Global Catalogue of Microorganisms (GCM) 10K type strain sequencing project: providing services to taxonomists for standard genome sequencing and annotation.</title>
        <authorList>
            <consortium name="The Broad Institute Genomics Platform"/>
            <consortium name="The Broad Institute Genome Sequencing Center for Infectious Disease"/>
            <person name="Wu L."/>
            <person name="Ma J."/>
        </authorList>
    </citation>
    <scope>NUCLEOTIDE SEQUENCE [LARGE SCALE GENOMIC DNA]</scope>
    <source>
        <strain evidence="6">CGMCC 1.15928</strain>
    </source>
</reference>